<comment type="similarity">
    <text evidence="1">Belongs to the RecN family.</text>
</comment>
<dbReference type="InterPro" id="IPR027417">
    <property type="entry name" value="P-loop_NTPase"/>
</dbReference>
<evidence type="ECO:0000256" key="3">
    <source>
        <dbReference type="ARBA" id="ARBA00022741"/>
    </source>
</evidence>
<evidence type="ECO:0000256" key="8">
    <source>
        <dbReference type="SAM" id="Coils"/>
    </source>
</evidence>
<keyword evidence="6" id="KW-0234">DNA repair</keyword>
<organism evidence="9">
    <name type="scientific">anaerobic digester metagenome</name>
    <dbReference type="NCBI Taxonomy" id="1263854"/>
    <lineage>
        <taxon>unclassified sequences</taxon>
        <taxon>metagenomes</taxon>
        <taxon>ecological metagenomes</taxon>
    </lineage>
</organism>
<protein>
    <recommendedName>
        <fullName evidence="2">DNA repair protein RecN</fullName>
    </recommendedName>
    <alternativeName>
        <fullName evidence="7">Recombination protein N</fullName>
    </alternativeName>
</protein>
<sequence length="287" mass="32201">MENALYQVEDAARELSSYRDRAEYSPGRLEPVEERLDRIKRLKKKYGNSISDVLDYLDSASKEMHYLENLEEKLEDAEKHLADLEAAYNQAAAKLSAARRKAAKQLEEAAIRELSSLELGRTVFRLGFFELTNPSESGMERIDFLISPNPGEPLKPLAKIASGGELSRIMLALKVLLAKADEIPVLVFDEVDTGIGGRALHAVAKKLSRLGEHRQVICVTHSAQVASHARTHHRIIKEFEGERTITRVELLDSAERLEELARMLGGKDITEITRQHAGQMLRAAEKH</sequence>
<dbReference type="FunFam" id="3.40.50.300:FF:000356">
    <property type="entry name" value="DNA repair protein RecN"/>
    <property type="match status" value="1"/>
</dbReference>
<keyword evidence="8" id="KW-0175">Coiled coil</keyword>
<evidence type="ECO:0000256" key="4">
    <source>
        <dbReference type="ARBA" id="ARBA00022763"/>
    </source>
</evidence>
<evidence type="ECO:0000256" key="7">
    <source>
        <dbReference type="ARBA" id="ARBA00033408"/>
    </source>
</evidence>
<feature type="coiled-coil region" evidence="8">
    <location>
        <begin position="57"/>
        <end position="112"/>
    </location>
</feature>
<dbReference type="Gene3D" id="3.40.50.300">
    <property type="entry name" value="P-loop containing nucleotide triphosphate hydrolases"/>
    <property type="match status" value="1"/>
</dbReference>
<keyword evidence="3" id="KW-0547">Nucleotide-binding</keyword>
<dbReference type="GO" id="GO:0043590">
    <property type="term" value="C:bacterial nucleoid"/>
    <property type="evidence" value="ECO:0007669"/>
    <property type="project" value="TreeGrafter"/>
</dbReference>
<evidence type="ECO:0000256" key="5">
    <source>
        <dbReference type="ARBA" id="ARBA00022840"/>
    </source>
</evidence>
<keyword evidence="4" id="KW-0227">DNA damage</keyword>
<dbReference type="InterPro" id="IPR004604">
    <property type="entry name" value="DNA_recomb/repair_RecN"/>
</dbReference>
<keyword evidence="5" id="KW-0067">ATP-binding</keyword>
<name>A0A485M273_9ZZZZ</name>
<dbReference type="EMBL" id="CAADRN010000252">
    <property type="protein sequence ID" value="VFU15939.1"/>
    <property type="molecule type" value="Genomic_DNA"/>
</dbReference>
<evidence type="ECO:0000256" key="1">
    <source>
        <dbReference type="ARBA" id="ARBA00009441"/>
    </source>
</evidence>
<dbReference type="GO" id="GO:0006281">
    <property type="term" value="P:DNA repair"/>
    <property type="evidence" value="ECO:0007669"/>
    <property type="project" value="UniProtKB-KW"/>
</dbReference>
<accession>A0A485M273</accession>
<evidence type="ECO:0000313" key="9">
    <source>
        <dbReference type="EMBL" id="VFU15939.1"/>
    </source>
</evidence>
<dbReference type="GO" id="GO:0009432">
    <property type="term" value="P:SOS response"/>
    <property type="evidence" value="ECO:0007669"/>
    <property type="project" value="TreeGrafter"/>
</dbReference>
<reference evidence="9" key="1">
    <citation type="submission" date="2019-03" db="EMBL/GenBank/DDBJ databases">
        <authorList>
            <person name="Hao L."/>
        </authorList>
    </citation>
    <scope>NUCLEOTIDE SEQUENCE</scope>
</reference>
<proteinExistence type="inferred from homology"/>
<dbReference type="CDD" id="cd03241">
    <property type="entry name" value="ABC_RecN"/>
    <property type="match status" value="1"/>
</dbReference>
<dbReference type="PANTHER" id="PTHR11059:SF0">
    <property type="entry name" value="DNA REPAIR PROTEIN RECN"/>
    <property type="match status" value="1"/>
</dbReference>
<dbReference type="GO" id="GO:0005524">
    <property type="term" value="F:ATP binding"/>
    <property type="evidence" value="ECO:0007669"/>
    <property type="project" value="UniProtKB-KW"/>
</dbReference>
<dbReference type="SUPFAM" id="SSF52540">
    <property type="entry name" value="P-loop containing nucleoside triphosphate hydrolases"/>
    <property type="match status" value="1"/>
</dbReference>
<dbReference type="PANTHER" id="PTHR11059">
    <property type="entry name" value="DNA REPAIR PROTEIN RECN"/>
    <property type="match status" value="1"/>
</dbReference>
<evidence type="ECO:0000256" key="2">
    <source>
        <dbReference type="ARBA" id="ARBA00021315"/>
    </source>
</evidence>
<gene>
    <name evidence="9" type="ORF">SCFA_3250001</name>
</gene>
<dbReference type="GO" id="GO:0006310">
    <property type="term" value="P:DNA recombination"/>
    <property type="evidence" value="ECO:0007669"/>
    <property type="project" value="InterPro"/>
</dbReference>
<evidence type="ECO:0000256" key="6">
    <source>
        <dbReference type="ARBA" id="ARBA00023204"/>
    </source>
</evidence>
<dbReference type="AlphaFoldDB" id="A0A485M273"/>